<dbReference type="GO" id="GO:0015935">
    <property type="term" value="C:small ribosomal subunit"/>
    <property type="evidence" value="ECO:0007669"/>
    <property type="project" value="InterPro"/>
</dbReference>
<comment type="caution">
    <text evidence="8">The sequence shown here is derived from an EMBL/GenBank/DDBJ whole genome shotgun (WGS) entry which is preliminary data.</text>
</comment>
<dbReference type="FunFam" id="3.10.290.10:FF:000001">
    <property type="entry name" value="30S ribosomal protein S4"/>
    <property type="match status" value="1"/>
</dbReference>
<dbReference type="PANTHER" id="PTHR11831:SF4">
    <property type="entry name" value="SMALL RIBOSOMAL SUBUNIT PROTEIN US4M"/>
    <property type="match status" value="1"/>
</dbReference>
<protein>
    <submittedName>
        <fullName evidence="8">Uncharacterized protein</fullName>
    </submittedName>
</protein>
<dbReference type="InterPro" id="IPR002942">
    <property type="entry name" value="S4_RNA-bd"/>
</dbReference>
<dbReference type="SUPFAM" id="SSF55174">
    <property type="entry name" value="Alpha-L RNA-binding motif"/>
    <property type="match status" value="1"/>
</dbReference>
<dbReference type="CDD" id="cd00165">
    <property type="entry name" value="S4"/>
    <property type="match status" value="1"/>
</dbReference>
<dbReference type="PROSITE" id="PS50889">
    <property type="entry name" value="S4"/>
    <property type="match status" value="1"/>
</dbReference>
<evidence type="ECO:0000313" key="8">
    <source>
        <dbReference type="EMBL" id="KKN64940.1"/>
    </source>
</evidence>
<dbReference type="PANTHER" id="PTHR11831">
    <property type="entry name" value="30S 40S RIBOSOMAL PROTEIN"/>
    <property type="match status" value="1"/>
</dbReference>
<keyword evidence="3" id="KW-0694">RNA-binding</keyword>
<dbReference type="PROSITE" id="PS00632">
    <property type="entry name" value="RIBOSOMAL_S4"/>
    <property type="match status" value="1"/>
</dbReference>
<feature type="domain" description="RNA-binding S4" evidence="6">
    <location>
        <begin position="96"/>
        <end position="160"/>
    </location>
</feature>
<dbReference type="GO" id="GO:0006412">
    <property type="term" value="P:translation"/>
    <property type="evidence" value="ECO:0007669"/>
    <property type="project" value="InterPro"/>
</dbReference>
<dbReference type="EMBL" id="LAZR01000539">
    <property type="protein sequence ID" value="KKN64940.1"/>
    <property type="molecule type" value="Genomic_DNA"/>
</dbReference>
<dbReference type="Pfam" id="PF00163">
    <property type="entry name" value="Ribosomal_S4"/>
    <property type="match status" value="1"/>
</dbReference>
<accession>A0A0F9S7Q6</accession>
<evidence type="ECO:0000259" key="6">
    <source>
        <dbReference type="SMART" id="SM00363"/>
    </source>
</evidence>
<evidence type="ECO:0000259" key="7">
    <source>
        <dbReference type="SMART" id="SM01390"/>
    </source>
</evidence>
<dbReference type="GO" id="GO:0019843">
    <property type="term" value="F:rRNA binding"/>
    <property type="evidence" value="ECO:0007669"/>
    <property type="project" value="UniProtKB-KW"/>
</dbReference>
<dbReference type="SMART" id="SM01390">
    <property type="entry name" value="Ribosomal_S4"/>
    <property type="match status" value="1"/>
</dbReference>
<dbReference type="HAMAP" id="MF_01306_B">
    <property type="entry name" value="Ribosomal_uS4_B"/>
    <property type="match status" value="1"/>
</dbReference>
<comment type="similarity">
    <text evidence="1">Belongs to the universal ribosomal protein uS4 family.</text>
</comment>
<organism evidence="8">
    <name type="scientific">marine sediment metagenome</name>
    <dbReference type="NCBI Taxonomy" id="412755"/>
    <lineage>
        <taxon>unclassified sequences</taxon>
        <taxon>metagenomes</taxon>
        <taxon>ecological metagenomes</taxon>
    </lineage>
</organism>
<evidence type="ECO:0000256" key="2">
    <source>
        <dbReference type="ARBA" id="ARBA00022730"/>
    </source>
</evidence>
<dbReference type="Gene3D" id="3.10.290.10">
    <property type="entry name" value="RNA-binding S4 domain"/>
    <property type="match status" value="1"/>
</dbReference>
<keyword evidence="4" id="KW-0689">Ribosomal protein</keyword>
<reference evidence="8" key="1">
    <citation type="journal article" date="2015" name="Nature">
        <title>Complex archaea that bridge the gap between prokaryotes and eukaryotes.</title>
        <authorList>
            <person name="Spang A."/>
            <person name="Saw J.H."/>
            <person name="Jorgensen S.L."/>
            <person name="Zaremba-Niedzwiedzka K."/>
            <person name="Martijn J."/>
            <person name="Lind A.E."/>
            <person name="van Eijk R."/>
            <person name="Schleper C."/>
            <person name="Guy L."/>
            <person name="Ettema T.J."/>
        </authorList>
    </citation>
    <scope>NUCLEOTIDE SEQUENCE</scope>
</reference>
<dbReference type="InterPro" id="IPR018079">
    <property type="entry name" value="Ribosomal_uS4_CS"/>
</dbReference>
<keyword evidence="2" id="KW-0699">rRNA-binding</keyword>
<keyword evidence="5" id="KW-0687">Ribonucleoprotein</keyword>
<dbReference type="InterPro" id="IPR001912">
    <property type="entry name" value="Ribosomal_uS4_N"/>
</dbReference>
<evidence type="ECO:0000256" key="1">
    <source>
        <dbReference type="ARBA" id="ARBA00007465"/>
    </source>
</evidence>
<dbReference type="SMART" id="SM00363">
    <property type="entry name" value="S4"/>
    <property type="match status" value="1"/>
</dbReference>
<feature type="domain" description="Small ribosomal subunit protein uS4 N-terminal" evidence="7">
    <location>
        <begin position="3"/>
        <end position="95"/>
    </location>
</feature>
<dbReference type="GO" id="GO:0042274">
    <property type="term" value="P:ribosomal small subunit biogenesis"/>
    <property type="evidence" value="ECO:0007669"/>
    <property type="project" value="TreeGrafter"/>
</dbReference>
<sequence>MGRYTGPTDKLSRREGVNLMLKGARSESGKLERNMVPPGPRRWRRGRVSDYGIRLREKQKVKRYYGVRERQFMKYFHMAERQRTDTGAALLSLLERRLDNVVHKLGLAPSRPSARQLVTHGHVYVNGRRVNIPSFSVDVGDRVAVKSSERSQKLVRANLEELGEPRLQNWLQLDMTKLEGQIIATPTRDDVMIPVEEQLIVEFCSK</sequence>
<dbReference type="InterPro" id="IPR036986">
    <property type="entry name" value="S4_RNA-bd_sf"/>
</dbReference>
<name>A0A0F9S7Q6_9ZZZZ</name>
<dbReference type="Gene3D" id="1.10.1050.10">
    <property type="entry name" value="Ribosomal Protein S4 Delta 41, Chain A, domain 1"/>
    <property type="match status" value="1"/>
</dbReference>
<dbReference type="InterPro" id="IPR022801">
    <property type="entry name" value="Ribosomal_uS4"/>
</dbReference>
<dbReference type="NCBIfam" id="TIGR01017">
    <property type="entry name" value="rpsD_bact"/>
    <property type="match status" value="1"/>
</dbReference>
<dbReference type="NCBIfam" id="NF003717">
    <property type="entry name" value="PRK05327.1"/>
    <property type="match status" value="1"/>
</dbReference>
<dbReference type="GO" id="GO:0003735">
    <property type="term" value="F:structural constituent of ribosome"/>
    <property type="evidence" value="ECO:0007669"/>
    <property type="project" value="InterPro"/>
</dbReference>
<evidence type="ECO:0000256" key="4">
    <source>
        <dbReference type="ARBA" id="ARBA00022980"/>
    </source>
</evidence>
<gene>
    <name evidence="8" type="ORF">LCGC14_0486370</name>
</gene>
<evidence type="ECO:0000256" key="3">
    <source>
        <dbReference type="ARBA" id="ARBA00022884"/>
    </source>
</evidence>
<dbReference type="InterPro" id="IPR005709">
    <property type="entry name" value="Ribosomal_uS4_bac-type"/>
</dbReference>
<dbReference type="AlphaFoldDB" id="A0A0F9S7Q6"/>
<proteinExistence type="inferred from homology"/>
<dbReference type="Pfam" id="PF01479">
    <property type="entry name" value="S4"/>
    <property type="match status" value="1"/>
</dbReference>
<evidence type="ECO:0000256" key="5">
    <source>
        <dbReference type="ARBA" id="ARBA00023274"/>
    </source>
</evidence>